<proteinExistence type="predicted"/>
<sequence>MLTGRDVRILRWALISLCLTGGIALITYATRSTYDEMYSSLIPQNGTSLAISPAAGRKMVSVPVTAMVDARSLKKPKLTGKMITYISVSGIVIFLCCVSFLNAYRPRILDWLRSWIPVAPAPSPVLINLEDMASKIKRGRRGSAPVLSVYEDGQQPDPCLPYGEEQIGEVSRAIPPAFMIREIKLPTAVRPSSDSVRSAPAAMPTQEIPITHEDLNPPRTPSTTPSDIPTELTLELTRNPTPPNSEAINTTPPKLKTLRPRTPDSDGVSSLSLSNSETLSNFRLPDSESVSSLTRTSSVYTHHSV</sequence>
<dbReference type="AlphaFoldDB" id="A0A2K0U908"/>
<feature type="compositionally biased region" description="Low complexity" evidence="1">
    <location>
        <begin position="265"/>
        <end position="280"/>
    </location>
</feature>
<keyword evidence="2" id="KW-0812">Transmembrane</keyword>
<comment type="caution">
    <text evidence="3">The sequence shown here is derived from an EMBL/GenBank/DDBJ whole genome shotgun (WGS) entry which is preliminary data.</text>
</comment>
<keyword evidence="2" id="KW-0472">Membrane</keyword>
<evidence type="ECO:0000313" key="4">
    <source>
        <dbReference type="Proteomes" id="UP000236290"/>
    </source>
</evidence>
<dbReference type="EMBL" id="MTYI01000063">
    <property type="protein sequence ID" value="PNP54265.1"/>
    <property type="molecule type" value="Genomic_DNA"/>
</dbReference>
<keyword evidence="2" id="KW-1133">Transmembrane helix</keyword>
<evidence type="ECO:0000256" key="1">
    <source>
        <dbReference type="SAM" id="MobiDB-lite"/>
    </source>
</evidence>
<dbReference type="Proteomes" id="UP000236290">
    <property type="component" value="Unassembled WGS sequence"/>
</dbReference>
<evidence type="ECO:0000313" key="3">
    <source>
        <dbReference type="EMBL" id="PNP54265.1"/>
    </source>
</evidence>
<dbReference type="OrthoDB" id="10354878at2759"/>
<feature type="transmembrane region" description="Helical" evidence="2">
    <location>
        <begin position="82"/>
        <end position="104"/>
    </location>
</feature>
<organism evidence="3 4">
    <name type="scientific">Trichoderma harzianum</name>
    <name type="common">Hypocrea lixii</name>
    <dbReference type="NCBI Taxonomy" id="5544"/>
    <lineage>
        <taxon>Eukaryota</taxon>
        <taxon>Fungi</taxon>
        <taxon>Dikarya</taxon>
        <taxon>Ascomycota</taxon>
        <taxon>Pezizomycotina</taxon>
        <taxon>Sordariomycetes</taxon>
        <taxon>Hypocreomycetidae</taxon>
        <taxon>Hypocreales</taxon>
        <taxon>Hypocreaceae</taxon>
        <taxon>Trichoderma</taxon>
    </lineage>
</organism>
<protein>
    <submittedName>
        <fullName evidence="3">Uncharacterized protein</fullName>
    </submittedName>
</protein>
<feature type="transmembrane region" description="Helical" evidence="2">
    <location>
        <begin position="12"/>
        <end position="30"/>
    </location>
</feature>
<gene>
    <name evidence="3" type="ORF">THARTR1_05472</name>
</gene>
<name>A0A2K0U908_TRIHA</name>
<feature type="compositionally biased region" description="Low complexity" evidence="1">
    <location>
        <begin position="287"/>
        <end position="299"/>
    </location>
</feature>
<feature type="compositionally biased region" description="Polar residues" evidence="1">
    <location>
        <begin position="236"/>
        <end position="252"/>
    </location>
</feature>
<accession>A0A2K0U908</accession>
<reference evidence="3 4" key="1">
    <citation type="submission" date="2017-02" db="EMBL/GenBank/DDBJ databases">
        <title>Genomes of Trichoderma spp. with biocontrol activity.</title>
        <authorList>
            <person name="Gardiner D."/>
            <person name="Kazan K."/>
            <person name="Vos C."/>
            <person name="Harvey P."/>
        </authorList>
    </citation>
    <scope>NUCLEOTIDE SEQUENCE [LARGE SCALE GENOMIC DNA]</scope>
    <source>
        <strain evidence="3 4">Tr1</strain>
    </source>
</reference>
<feature type="region of interest" description="Disordered" evidence="1">
    <location>
        <begin position="189"/>
        <end position="305"/>
    </location>
</feature>
<evidence type="ECO:0000256" key="2">
    <source>
        <dbReference type="SAM" id="Phobius"/>
    </source>
</evidence>